<organism evidence="2 3">
    <name type="scientific">Caenorhabditis briggsae</name>
    <dbReference type="NCBI Taxonomy" id="6238"/>
    <lineage>
        <taxon>Eukaryota</taxon>
        <taxon>Metazoa</taxon>
        <taxon>Ecdysozoa</taxon>
        <taxon>Nematoda</taxon>
        <taxon>Chromadorea</taxon>
        <taxon>Rhabditida</taxon>
        <taxon>Rhabditina</taxon>
        <taxon>Rhabditomorpha</taxon>
        <taxon>Rhabditoidea</taxon>
        <taxon>Rhabditidae</taxon>
        <taxon>Peloderinae</taxon>
        <taxon>Caenorhabditis</taxon>
    </lineage>
</organism>
<dbReference type="EMBL" id="CP090892">
    <property type="protein sequence ID" value="ULU04944.1"/>
    <property type="molecule type" value="Genomic_DNA"/>
</dbReference>
<protein>
    <submittedName>
        <fullName evidence="2">Uncharacterized protein</fullName>
    </submittedName>
</protein>
<evidence type="ECO:0000313" key="2">
    <source>
        <dbReference type="EMBL" id="ULU04944.1"/>
    </source>
</evidence>
<feature type="region of interest" description="Disordered" evidence="1">
    <location>
        <begin position="34"/>
        <end position="120"/>
    </location>
</feature>
<proteinExistence type="predicted"/>
<sequence length="157" mass="18169">MPNFNFKRGQNALIFWFQNTWKRHSVGENTNFCETSDFDPSSDGVVESPGPPGLKGIGGEDGAPREIGSVGPPGYRGGPRLQKIMDQFRKEILRRDQKETEDHQDQLEHQEKEEKTDWQYHKGNVGRECLENLENQDIQDQKDPWEDKDLQLCEVHM</sequence>
<gene>
    <name evidence="2" type="ORF">L3Y34_017591</name>
</gene>
<accession>A0AAE9DJ50</accession>
<dbReference type="AlphaFoldDB" id="A0AAE9DJ50"/>
<evidence type="ECO:0000313" key="3">
    <source>
        <dbReference type="Proteomes" id="UP000827892"/>
    </source>
</evidence>
<dbReference type="Proteomes" id="UP000827892">
    <property type="component" value="Chromosome II"/>
</dbReference>
<feature type="compositionally biased region" description="Basic and acidic residues" evidence="1">
    <location>
        <begin position="86"/>
        <end position="120"/>
    </location>
</feature>
<reference evidence="2 3" key="1">
    <citation type="submission" date="2022-05" db="EMBL/GenBank/DDBJ databases">
        <title>Chromosome-level reference genomes for two strains of Caenorhabditis briggsae: an improved platform for comparative genomics.</title>
        <authorList>
            <person name="Stevens L."/>
            <person name="Andersen E.C."/>
        </authorList>
    </citation>
    <scope>NUCLEOTIDE SEQUENCE [LARGE SCALE GENOMIC DNA]</scope>
    <source>
        <strain evidence="2">QX1410_ONT</strain>
        <tissue evidence="2">Whole-organism</tissue>
    </source>
</reference>
<name>A0AAE9DJ50_CAEBR</name>
<evidence type="ECO:0000256" key="1">
    <source>
        <dbReference type="SAM" id="MobiDB-lite"/>
    </source>
</evidence>